<dbReference type="AlphaFoldDB" id="A0A2T3A9J4"/>
<name>A0A2T3A9J4_9PEZI</name>
<proteinExistence type="predicted"/>
<dbReference type="Proteomes" id="UP000241462">
    <property type="component" value="Unassembled WGS sequence"/>
</dbReference>
<dbReference type="InParanoid" id="A0A2T3A9J4"/>
<evidence type="ECO:0000256" key="1">
    <source>
        <dbReference type="SAM" id="MobiDB-lite"/>
    </source>
</evidence>
<dbReference type="EMBL" id="KZ678431">
    <property type="protein sequence ID" value="PSR87228.1"/>
    <property type="molecule type" value="Genomic_DNA"/>
</dbReference>
<gene>
    <name evidence="2" type="ORF">BD289DRAFT_240858</name>
</gene>
<keyword evidence="3" id="KW-1185">Reference proteome</keyword>
<accession>A0A2T3A9J4</accession>
<feature type="region of interest" description="Disordered" evidence="1">
    <location>
        <begin position="1"/>
        <end position="107"/>
    </location>
</feature>
<feature type="compositionally biased region" description="Gly residues" evidence="1">
    <location>
        <begin position="81"/>
        <end position="102"/>
    </location>
</feature>
<sequence length="230" mass="24568">MQQPSIPVHLQECNDEHASETSSRDIGSVERLSTAAAESARARGGRGRSARGARGASSRGLGGIRAGGIRDRRVGAEAGSHGDGVAGQGHSLGQGRGCGHGGGARDGRVLREGKERQQSCGQKSGEMHGDRSVSNEWLSVALCWRFADFLAAFLFGCCFGLWIARPAMIVCFELAKTNESNQNGNGARSAVWCDEGGQVYEYLENERGQHDWRVSGKAVGARQQVVYLKH</sequence>
<evidence type="ECO:0000313" key="2">
    <source>
        <dbReference type="EMBL" id="PSR87228.1"/>
    </source>
</evidence>
<organism evidence="2 3">
    <name type="scientific">Coniella lustricola</name>
    <dbReference type="NCBI Taxonomy" id="2025994"/>
    <lineage>
        <taxon>Eukaryota</taxon>
        <taxon>Fungi</taxon>
        <taxon>Dikarya</taxon>
        <taxon>Ascomycota</taxon>
        <taxon>Pezizomycotina</taxon>
        <taxon>Sordariomycetes</taxon>
        <taxon>Sordariomycetidae</taxon>
        <taxon>Diaporthales</taxon>
        <taxon>Schizoparmaceae</taxon>
        <taxon>Coniella</taxon>
    </lineage>
</organism>
<protein>
    <submittedName>
        <fullName evidence="2">Uncharacterized protein</fullName>
    </submittedName>
</protein>
<evidence type="ECO:0000313" key="3">
    <source>
        <dbReference type="Proteomes" id="UP000241462"/>
    </source>
</evidence>
<reference evidence="2 3" key="1">
    <citation type="journal article" date="2018" name="Mycol. Prog.">
        <title>Coniella lustricola, a new species from submerged detritus.</title>
        <authorList>
            <person name="Raudabaugh D.B."/>
            <person name="Iturriaga T."/>
            <person name="Carver A."/>
            <person name="Mondo S."/>
            <person name="Pangilinan J."/>
            <person name="Lipzen A."/>
            <person name="He G."/>
            <person name="Amirebrahimi M."/>
            <person name="Grigoriev I.V."/>
            <person name="Miller A.N."/>
        </authorList>
    </citation>
    <scope>NUCLEOTIDE SEQUENCE [LARGE SCALE GENOMIC DNA]</scope>
    <source>
        <strain evidence="2 3">B22-T-1</strain>
    </source>
</reference>
<feature type="compositionally biased region" description="Basic and acidic residues" evidence="1">
    <location>
        <begin position="12"/>
        <end position="23"/>
    </location>
</feature>